<comment type="caution">
    <text evidence="2">The sequence shown here is derived from an EMBL/GenBank/DDBJ whole genome shotgun (WGS) entry which is preliminary data.</text>
</comment>
<dbReference type="PANTHER" id="PTHR42993">
    <property type="entry name" value="MAOC-LIKE DEHYDRATASE DOMAIN-CONTAINING PROTEIN"/>
    <property type="match status" value="1"/>
</dbReference>
<dbReference type="InterPro" id="IPR029069">
    <property type="entry name" value="HotDog_dom_sf"/>
</dbReference>
<keyword evidence="3" id="KW-1185">Reference proteome</keyword>
<proteinExistence type="predicted"/>
<dbReference type="RefSeq" id="WP_149815561.1">
    <property type="nucleotide sequence ID" value="NZ_VUOA01000006.1"/>
</dbReference>
<dbReference type="EMBL" id="VUOA01000006">
    <property type="protein sequence ID" value="KAA2242290.1"/>
    <property type="molecule type" value="Genomic_DNA"/>
</dbReference>
<dbReference type="PANTHER" id="PTHR42993:SF1">
    <property type="entry name" value="MAOC-LIKE DEHYDRATASE DOMAIN-CONTAINING PROTEIN"/>
    <property type="match status" value="1"/>
</dbReference>
<feature type="domain" description="MaoC-like" evidence="1">
    <location>
        <begin position="17"/>
        <end position="124"/>
    </location>
</feature>
<dbReference type="OrthoDB" id="9801735at2"/>
<sequence>MTLPPKPVLSVEALEGRIGEEAGLSGWHGVNQGMIDAFAEVTNDHQFIHLDPERAAAETPFGGTIAHGFLTLSLLSAMAYEALPEVEGRTMGINYGFDRIRFLSPVRAGSRVRARFTLIEVTRRSAAEIMLRHRVSVEIEGAEKPALAADWLTLSILGGTDTP</sequence>
<dbReference type="Gene3D" id="3.10.129.10">
    <property type="entry name" value="Hotdog Thioesterase"/>
    <property type="match status" value="1"/>
</dbReference>
<dbReference type="AlphaFoldDB" id="A0A5B2VUE4"/>
<dbReference type="InterPro" id="IPR039375">
    <property type="entry name" value="NodN-like"/>
</dbReference>
<protein>
    <submittedName>
        <fullName evidence="2">MaoC family dehydratase</fullName>
    </submittedName>
</protein>
<accession>A0A5B2VUE4</accession>
<dbReference type="CDD" id="cd03450">
    <property type="entry name" value="NodN"/>
    <property type="match status" value="1"/>
</dbReference>
<dbReference type="InterPro" id="IPR002539">
    <property type="entry name" value="MaoC-like_dom"/>
</dbReference>
<name>A0A5B2VUE4_9HYPH</name>
<dbReference type="Pfam" id="PF01575">
    <property type="entry name" value="MaoC_dehydratas"/>
    <property type="match status" value="1"/>
</dbReference>
<dbReference type="Proteomes" id="UP000323142">
    <property type="component" value="Unassembled WGS sequence"/>
</dbReference>
<reference evidence="2 3" key="2">
    <citation type="submission" date="2019-09" db="EMBL/GenBank/DDBJ databases">
        <authorList>
            <person name="Jin C."/>
        </authorList>
    </citation>
    <scope>NUCLEOTIDE SEQUENCE [LARGE SCALE GENOMIC DNA]</scope>
    <source>
        <strain evidence="2 3">BN140002</strain>
    </source>
</reference>
<evidence type="ECO:0000313" key="2">
    <source>
        <dbReference type="EMBL" id="KAA2242290.1"/>
    </source>
</evidence>
<reference evidence="2 3" key="1">
    <citation type="submission" date="2019-09" db="EMBL/GenBank/DDBJ databases">
        <title>Salinarimonas rosea gen. nov., sp. nov., a new member of the a-2 subgroup of the Proteobacteria.</title>
        <authorList>
            <person name="Liu J."/>
        </authorList>
    </citation>
    <scope>NUCLEOTIDE SEQUENCE [LARGE SCALE GENOMIC DNA]</scope>
    <source>
        <strain evidence="2 3">BN140002</strain>
    </source>
</reference>
<gene>
    <name evidence="2" type="ORF">F0L46_03115</name>
</gene>
<evidence type="ECO:0000259" key="1">
    <source>
        <dbReference type="Pfam" id="PF01575"/>
    </source>
</evidence>
<evidence type="ECO:0000313" key="3">
    <source>
        <dbReference type="Proteomes" id="UP000323142"/>
    </source>
</evidence>
<dbReference type="SUPFAM" id="SSF54637">
    <property type="entry name" value="Thioesterase/thiol ester dehydrase-isomerase"/>
    <property type="match status" value="1"/>
</dbReference>
<organism evidence="2 3">
    <name type="scientific">Salinarimonas soli</name>
    <dbReference type="NCBI Taxonomy" id="1638099"/>
    <lineage>
        <taxon>Bacteria</taxon>
        <taxon>Pseudomonadati</taxon>
        <taxon>Pseudomonadota</taxon>
        <taxon>Alphaproteobacteria</taxon>
        <taxon>Hyphomicrobiales</taxon>
        <taxon>Salinarimonadaceae</taxon>
        <taxon>Salinarimonas</taxon>
    </lineage>
</organism>